<feature type="domain" description="Glycosyl transferase family 1" evidence="2">
    <location>
        <begin position="203"/>
        <end position="341"/>
    </location>
</feature>
<proteinExistence type="predicted"/>
<dbReference type="PANTHER" id="PTHR46401:SF2">
    <property type="entry name" value="GLYCOSYLTRANSFERASE WBBK-RELATED"/>
    <property type="match status" value="1"/>
</dbReference>
<keyword evidence="1" id="KW-0808">Transferase</keyword>
<dbReference type="Pfam" id="PF00534">
    <property type="entry name" value="Glycos_transf_1"/>
    <property type="match status" value="1"/>
</dbReference>
<evidence type="ECO:0000259" key="2">
    <source>
        <dbReference type="Pfam" id="PF00534"/>
    </source>
</evidence>
<evidence type="ECO:0000256" key="1">
    <source>
        <dbReference type="ARBA" id="ARBA00022679"/>
    </source>
</evidence>
<dbReference type="SUPFAM" id="SSF53756">
    <property type="entry name" value="UDP-Glycosyltransferase/glycogen phosphorylase"/>
    <property type="match status" value="1"/>
</dbReference>
<sequence length="372" mass="42126">MFAVKILINASNLYVGGGVQVAVSVLEELSDSAFDFIAVVSPVVYSQLSKNASLNCIVIKSTPSKLLNFKVRKQLDEIVIENDISVVFTIFGPSYWSPKNIKHAIGFALPWLIYDTSHIFKKLGIKARLKSSILRFLQPYYFKKNADLIFTETDDVNQRVTKLLSFDKGKVYTVSNTLNGLFTSSKGYDYSILDKLPEKKINDIWLVTISHNYPHKNLEVISELVKILPSHYKFVLTVSSDFLQLIPKEYRDQVITIGNITINQCAPLYEASDGLFMPTLLECFSASYLEAMYMKKIIFTSDLPFAHTVCKDAAFYFCPYDVKNIRDTLINGFLNKEALAHKVSMGSTIYEQFPSAKARALQYMDIIKSNLL</sequence>
<gene>
    <name evidence="3" type="primary">wfgA</name>
</gene>
<accession>F8SLI0</accession>
<dbReference type="AlphaFoldDB" id="F8SLI0"/>
<protein>
    <submittedName>
        <fullName evidence="3">WfgA</fullName>
    </submittedName>
</protein>
<dbReference type="InterPro" id="IPR001296">
    <property type="entry name" value="Glyco_trans_1"/>
</dbReference>
<reference evidence="3" key="1">
    <citation type="journal article" date="2011" name="Appl. Environ. Microbiol.">
        <title>Molecular characterization of cronobacter lipopolysaccharide o-antigen gene clusters and development of serotype-specific PCR assays.</title>
        <authorList>
            <person name="Jarvis K.G."/>
            <person name="Grim C.J."/>
            <person name="Franco A.A."/>
            <person name="Gopinath G."/>
            <person name="Sathyamoorthy V."/>
            <person name="Hu L."/>
            <person name="Sadowski J.A."/>
            <person name="Lee C.S."/>
            <person name="Tall B.D."/>
        </authorList>
    </citation>
    <scope>NUCLEOTIDE SEQUENCE</scope>
    <source>
        <strain evidence="3">LMG 23827</strain>
    </source>
</reference>
<organism evidence="3">
    <name type="scientific">Cronobacter turicensis (strain DSM 18703 / CCUG 55852 / LMG 23827 / z3032)</name>
    <dbReference type="NCBI Taxonomy" id="693216"/>
    <lineage>
        <taxon>Bacteria</taxon>
        <taxon>Pseudomonadati</taxon>
        <taxon>Pseudomonadota</taxon>
        <taxon>Gammaproteobacteria</taxon>
        <taxon>Enterobacterales</taxon>
        <taxon>Enterobacteriaceae</taxon>
        <taxon>Cronobacter</taxon>
    </lineage>
</organism>
<dbReference type="PANTHER" id="PTHR46401">
    <property type="entry name" value="GLYCOSYLTRANSFERASE WBBK-RELATED"/>
    <property type="match status" value="1"/>
</dbReference>
<dbReference type="EMBL" id="HQ646166">
    <property type="protein sequence ID" value="AEH27462.1"/>
    <property type="molecule type" value="Genomic_DNA"/>
</dbReference>
<dbReference type="GO" id="GO:0016757">
    <property type="term" value="F:glycosyltransferase activity"/>
    <property type="evidence" value="ECO:0007669"/>
    <property type="project" value="InterPro"/>
</dbReference>
<name>F8SLI0_CROTZ</name>
<dbReference type="Gene3D" id="3.40.50.2000">
    <property type="entry name" value="Glycogen Phosphorylase B"/>
    <property type="match status" value="1"/>
</dbReference>
<evidence type="ECO:0000313" key="3">
    <source>
        <dbReference type="EMBL" id="AEH27462.1"/>
    </source>
</evidence>